<dbReference type="VEuPathDB" id="TriTrypDB:Tb11.v5.0754"/>
<keyword evidence="7" id="KW-0449">Lipoprotein</keyword>
<sequence length="392" mass="41418">KIGGLSNLRLLLEDLETISTTAQKPARDDIIIIAKLTRQQLIKTTGIVKAQTTAAILLVQKANIQAGRIDEVARMLAAAKKGSNSKCITDNAAFAGVNPATKTFPGCTAGSDHDCADPEETPAAKAIDIQSKYNAIQGGTTGVTTSGTHCVLLHHDANGGLGQLTSAMTIMGGLLTQASAAASDGTWQGGASKYSTKGARIRSCHDKQSTFTAAIAAQDATNQALLKLADDDEEPAPEIQIQIGSLGNSEPTEPTTLSTDKLKLVKQAIRRYRKAFPNGDADKGRSSNFEKRLKFNATACELGEKPNAKEKCEVTTELPTCDGKEEGECGNTNSCEWNKKEGKCKLTAASQKEAEKAKQETEGKDVKTTNTTGSNSFVINRAPLLLAVLILA</sequence>
<keyword evidence="3" id="KW-1003">Cell membrane</keyword>
<feature type="domain" description="Trypanosome variant surface glycoprotein A-type N-terminal" evidence="9">
    <location>
        <begin position="30"/>
        <end position="227"/>
    </location>
</feature>
<dbReference type="InterPro" id="IPR027446">
    <property type="entry name" value="VSG_C_dom_sf"/>
</dbReference>
<reference evidence="10" key="1">
    <citation type="submission" date="2013-02" db="EMBL/GenBank/DDBJ databases">
        <authorList>
            <person name="Cross G.A.M."/>
            <person name="Kim H.-S."/>
            <person name="Wickstead B."/>
        </authorList>
    </citation>
    <scope>NUCLEOTIDE SEQUENCE</scope>
    <source>
        <strain evidence="10">Lister 427</strain>
    </source>
</reference>
<evidence type="ECO:0000259" key="9">
    <source>
        <dbReference type="Pfam" id="PF00913"/>
    </source>
</evidence>
<name>M4T7F7_9TRYP</name>
<comment type="function">
    <text evidence="1">VSG forms a coat on the surface of the parasite. The trypanosome evades the immune response of the host by expressing a series of antigenically distinct VSGs from an estimated 1000 VSG genes.</text>
</comment>
<organism evidence="10">
    <name type="scientific">Trypanosoma brucei</name>
    <dbReference type="NCBI Taxonomy" id="5691"/>
    <lineage>
        <taxon>Eukaryota</taxon>
        <taxon>Discoba</taxon>
        <taxon>Euglenozoa</taxon>
        <taxon>Kinetoplastea</taxon>
        <taxon>Metakinetoplastina</taxon>
        <taxon>Trypanosomatida</taxon>
        <taxon>Trypanosomatidae</taxon>
        <taxon>Trypanosoma</taxon>
    </lineage>
</organism>
<comment type="subcellular location">
    <subcellularLocation>
        <location evidence="2">Cell membrane</location>
        <topology evidence="2">Lipid-anchor</topology>
        <topology evidence="2">GPI-anchor</topology>
    </subcellularLocation>
</comment>
<evidence type="ECO:0000256" key="3">
    <source>
        <dbReference type="ARBA" id="ARBA00022475"/>
    </source>
</evidence>
<dbReference type="VEuPathDB" id="TriTrypDB:Tb427_000182800"/>
<keyword evidence="6" id="KW-0325">Glycoprotein</keyword>
<dbReference type="GO" id="GO:0005886">
    <property type="term" value="C:plasma membrane"/>
    <property type="evidence" value="ECO:0007669"/>
    <property type="project" value="UniProtKB-SubCell"/>
</dbReference>
<accession>M4T7F7</accession>
<reference evidence="10" key="2">
    <citation type="journal article" date="2014" name="Mol. Biochem. Parasitol.">
        <title>Capturing the variant surface glycoprotein repertoire (the VSGnome) of Trypanosoma brucei Lister 427.</title>
        <authorList>
            <person name="Cross G.A."/>
            <person name="Kim H.S."/>
            <person name="Wickstead B."/>
        </authorList>
    </citation>
    <scope>NUCLEOTIDE SEQUENCE</scope>
    <source>
        <strain evidence="10">Lister 427</strain>
    </source>
</reference>
<evidence type="ECO:0000256" key="7">
    <source>
        <dbReference type="ARBA" id="ARBA00023288"/>
    </source>
</evidence>
<evidence type="ECO:0000313" key="10">
    <source>
        <dbReference type="EMBL" id="AGH58805.1"/>
    </source>
</evidence>
<feature type="compositionally biased region" description="Basic and acidic residues" evidence="8">
    <location>
        <begin position="352"/>
        <end position="367"/>
    </location>
</feature>
<evidence type="ECO:0000256" key="8">
    <source>
        <dbReference type="SAM" id="MobiDB-lite"/>
    </source>
</evidence>
<evidence type="ECO:0000256" key="6">
    <source>
        <dbReference type="ARBA" id="ARBA00023180"/>
    </source>
</evidence>
<keyword evidence="4" id="KW-0336">GPI-anchor</keyword>
<dbReference type="SUPFAM" id="SSF118251">
    <property type="entry name" value="Variant surface glycoprotein MITAT 1.2, VSG 221, C-terminal domain"/>
    <property type="match status" value="1"/>
</dbReference>
<dbReference type="EMBL" id="KC611374">
    <property type="protein sequence ID" value="AGH58805.1"/>
    <property type="molecule type" value="Genomic_DNA"/>
</dbReference>
<dbReference type="Gene3D" id="1.10.470.10">
    <property type="entry name" value="Variant Surface Glycoprotein, subunit A, domain 2"/>
    <property type="match status" value="1"/>
</dbReference>
<dbReference type="Gene3D" id="3.90.150.10">
    <property type="entry name" value="Variant Surface Glycoprotein, subunit A domain 1"/>
    <property type="match status" value="1"/>
</dbReference>
<dbReference type="GO" id="GO:0098552">
    <property type="term" value="C:side of membrane"/>
    <property type="evidence" value="ECO:0007669"/>
    <property type="project" value="UniProtKB-KW"/>
</dbReference>
<dbReference type="Pfam" id="PF00913">
    <property type="entry name" value="Trypan_glycop"/>
    <property type="match status" value="1"/>
</dbReference>
<dbReference type="AlphaFoldDB" id="M4T7F7"/>
<evidence type="ECO:0000256" key="1">
    <source>
        <dbReference type="ARBA" id="ARBA00002523"/>
    </source>
</evidence>
<feature type="region of interest" description="Disordered" evidence="8">
    <location>
        <begin position="351"/>
        <end position="372"/>
    </location>
</feature>
<dbReference type="GO" id="GO:0042783">
    <property type="term" value="P:symbiont-mediated evasion of host immune response"/>
    <property type="evidence" value="ECO:0007669"/>
    <property type="project" value="InterPro"/>
</dbReference>
<keyword evidence="5" id="KW-0472">Membrane</keyword>
<feature type="non-terminal residue" evidence="10">
    <location>
        <position position="1"/>
    </location>
</feature>
<evidence type="ECO:0000256" key="5">
    <source>
        <dbReference type="ARBA" id="ARBA00023136"/>
    </source>
</evidence>
<evidence type="ECO:0000256" key="2">
    <source>
        <dbReference type="ARBA" id="ARBA00004609"/>
    </source>
</evidence>
<dbReference type="InterPro" id="IPR001812">
    <property type="entry name" value="Trypano_VSG_A_N_dom"/>
</dbReference>
<dbReference type="SUPFAM" id="SSF58087">
    <property type="entry name" value="Variant surface glycoprotein (N-terminal domain)"/>
    <property type="match status" value="1"/>
</dbReference>
<protein>
    <submittedName>
        <fullName evidence="10">Variant surface glycoprotein 2067</fullName>
    </submittedName>
</protein>
<proteinExistence type="predicted"/>
<evidence type="ECO:0000256" key="4">
    <source>
        <dbReference type="ARBA" id="ARBA00022622"/>
    </source>
</evidence>